<dbReference type="Pfam" id="PF00005">
    <property type="entry name" value="ABC_tran"/>
    <property type="match status" value="1"/>
</dbReference>
<reference evidence="10 11" key="1">
    <citation type="submission" date="2021-11" db="EMBL/GenBank/DDBJ databases">
        <authorList>
            <person name="Depoorter E."/>
        </authorList>
    </citation>
    <scope>NUCLEOTIDE SEQUENCE [LARGE SCALE GENOMIC DNA]</scope>
    <source>
        <strain evidence="10 11">LMG 24289</strain>
    </source>
</reference>
<dbReference type="InterPro" id="IPR036640">
    <property type="entry name" value="ABC1_TM_sf"/>
</dbReference>
<keyword evidence="4 10" id="KW-0067">ATP-binding</keyword>
<evidence type="ECO:0000256" key="4">
    <source>
        <dbReference type="ARBA" id="ARBA00022840"/>
    </source>
</evidence>
<keyword evidence="2 7" id="KW-0812">Transmembrane</keyword>
<dbReference type="RefSeq" id="WP_230096737.1">
    <property type="nucleotide sequence ID" value="NZ_CAKKNS010000003.1"/>
</dbReference>
<dbReference type="InterPro" id="IPR011527">
    <property type="entry name" value="ABC1_TM_dom"/>
</dbReference>
<sequence>MPQNSVRMSPSEVKAQLKNSDTTMLQMLHFVFDSVLKRKSLLFLNIGLLLIIAGLNFIVPQFTKNIIDHALGQHDLSTLWFNVGGLLGTTILLGLLSFTSTYMMQILSQQSIKELRLTTYTKILKQDYAFFQNSKTGDLMVRLTSDINNLQSLISSDSLGLVGNTFTFVVVLVFLYLQNWRLALLVSLTFPILFITIRFFRSRIREAFSNVRTMNSQISNQLQATLTEIELIKSYTTEHAETKTFADIVDKTNTYTLEATKWQAIFQPLLLFINTSGTAIVLAFGGYLVVKGQMTIGDLVAYLSYVTILQNPINSFSRLINIFQTAQVSYDRIHDVMAFDAAIIEPTTPSAFPEPLVTSINFKDVSFQYELKTADALEHITCQIPAGKTTALVGRSGAGKSTLIRLLMRLYDATAGTITFDGQPITAIATQDLRRHISLVSQDVIIVDGTIGDNIAYGTPNATQEMLWHAAKQADIADFINELPDGMTTAVGERGIKLSGGQKQRLSIARALLKDAPIVILDEATAALDNESEKTIQHALDNLMTAKTSIVIAHRLSTVHNADQILVMDHGQIVERGTHSSLLAQKDGVYRKLYDAQFE</sequence>
<dbReference type="Proteomes" id="UP000789707">
    <property type="component" value="Unassembled WGS sequence"/>
</dbReference>
<dbReference type="PANTHER" id="PTHR43394:SF1">
    <property type="entry name" value="ATP-BINDING CASSETTE SUB-FAMILY B MEMBER 10, MITOCHONDRIAL"/>
    <property type="match status" value="1"/>
</dbReference>
<dbReference type="PANTHER" id="PTHR43394">
    <property type="entry name" value="ATP-DEPENDENT PERMEASE MDL1, MITOCHONDRIAL"/>
    <property type="match status" value="1"/>
</dbReference>
<evidence type="ECO:0000313" key="11">
    <source>
        <dbReference type="Proteomes" id="UP000789707"/>
    </source>
</evidence>
<dbReference type="Gene3D" id="1.20.1560.10">
    <property type="entry name" value="ABC transporter type 1, transmembrane domain"/>
    <property type="match status" value="1"/>
</dbReference>
<dbReference type="CDD" id="cd07346">
    <property type="entry name" value="ABC_6TM_exporters"/>
    <property type="match status" value="1"/>
</dbReference>
<comment type="caution">
    <text evidence="10">The sequence shown here is derived from an EMBL/GenBank/DDBJ whole genome shotgun (WGS) entry which is preliminary data.</text>
</comment>
<gene>
    <name evidence="10" type="primary">msbA</name>
    <name evidence="10" type="ORF">WFA24289_01011</name>
</gene>
<dbReference type="PROSITE" id="PS50929">
    <property type="entry name" value="ABC_TM1F"/>
    <property type="match status" value="1"/>
</dbReference>
<evidence type="ECO:0000256" key="6">
    <source>
        <dbReference type="ARBA" id="ARBA00023136"/>
    </source>
</evidence>
<dbReference type="GO" id="GO:0005524">
    <property type="term" value="F:ATP binding"/>
    <property type="evidence" value="ECO:0007669"/>
    <property type="project" value="UniProtKB-KW"/>
</dbReference>
<feature type="transmembrane region" description="Helical" evidence="7">
    <location>
        <begin position="182"/>
        <end position="200"/>
    </location>
</feature>
<evidence type="ECO:0000256" key="2">
    <source>
        <dbReference type="ARBA" id="ARBA00022692"/>
    </source>
</evidence>
<evidence type="ECO:0000256" key="3">
    <source>
        <dbReference type="ARBA" id="ARBA00022741"/>
    </source>
</evidence>
<evidence type="ECO:0000256" key="5">
    <source>
        <dbReference type="ARBA" id="ARBA00022989"/>
    </source>
</evidence>
<protein>
    <submittedName>
        <fullName evidence="10">Lipid A export ATP-binding/permease protein MsbA</fullName>
    </submittedName>
</protein>
<comment type="subcellular location">
    <subcellularLocation>
        <location evidence="1">Cell membrane</location>
        <topology evidence="1">Multi-pass membrane protein</topology>
    </subcellularLocation>
</comment>
<evidence type="ECO:0000256" key="1">
    <source>
        <dbReference type="ARBA" id="ARBA00004651"/>
    </source>
</evidence>
<dbReference type="PROSITE" id="PS50893">
    <property type="entry name" value="ABC_TRANSPORTER_2"/>
    <property type="match status" value="1"/>
</dbReference>
<feature type="transmembrane region" description="Helical" evidence="7">
    <location>
        <begin position="158"/>
        <end position="176"/>
    </location>
</feature>
<keyword evidence="3" id="KW-0547">Nucleotide-binding</keyword>
<dbReference type="InterPro" id="IPR017871">
    <property type="entry name" value="ABC_transporter-like_CS"/>
</dbReference>
<dbReference type="SUPFAM" id="SSF52540">
    <property type="entry name" value="P-loop containing nucleoside triphosphate hydrolases"/>
    <property type="match status" value="1"/>
</dbReference>
<dbReference type="InterPro" id="IPR027417">
    <property type="entry name" value="P-loop_NTPase"/>
</dbReference>
<organism evidence="10 11">
    <name type="scientific">Periweissella fabaria</name>
    <dbReference type="NCBI Taxonomy" id="546157"/>
    <lineage>
        <taxon>Bacteria</taxon>
        <taxon>Bacillati</taxon>
        <taxon>Bacillota</taxon>
        <taxon>Bacilli</taxon>
        <taxon>Lactobacillales</taxon>
        <taxon>Lactobacillaceae</taxon>
        <taxon>Periweissella</taxon>
    </lineage>
</organism>
<feature type="domain" description="ABC transmembrane type-1" evidence="9">
    <location>
        <begin position="43"/>
        <end position="325"/>
    </location>
</feature>
<dbReference type="PROSITE" id="PS00211">
    <property type="entry name" value="ABC_TRANSPORTER_1"/>
    <property type="match status" value="1"/>
</dbReference>
<evidence type="ECO:0000313" key="10">
    <source>
        <dbReference type="EMBL" id="CAH0416700.1"/>
    </source>
</evidence>
<evidence type="ECO:0000256" key="7">
    <source>
        <dbReference type="SAM" id="Phobius"/>
    </source>
</evidence>
<feature type="transmembrane region" description="Helical" evidence="7">
    <location>
        <begin position="79"/>
        <end position="103"/>
    </location>
</feature>
<feature type="transmembrane region" description="Helical" evidence="7">
    <location>
        <begin position="269"/>
        <end position="290"/>
    </location>
</feature>
<accession>A0ABN8BLS9</accession>
<dbReference type="SMART" id="SM00382">
    <property type="entry name" value="AAA"/>
    <property type="match status" value="1"/>
</dbReference>
<dbReference type="Pfam" id="PF00664">
    <property type="entry name" value="ABC_membrane"/>
    <property type="match status" value="1"/>
</dbReference>
<dbReference type="SUPFAM" id="SSF90123">
    <property type="entry name" value="ABC transporter transmembrane region"/>
    <property type="match status" value="1"/>
</dbReference>
<feature type="domain" description="ABC transporter" evidence="8">
    <location>
        <begin position="360"/>
        <end position="595"/>
    </location>
</feature>
<keyword evidence="6 7" id="KW-0472">Membrane</keyword>
<keyword evidence="5 7" id="KW-1133">Transmembrane helix</keyword>
<dbReference type="Gene3D" id="3.40.50.300">
    <property type="entry name" value="P-loop containing nucleotide triphosphate hydrolases"/>
    <property type="match status" value="1"/>
</dbReference>
<dbReference type="InterPro" id="IPR003439">
    <property type="entry name" value="ABC_transporter-like_ATP-bd"/>
</dbReference>
<proteinExistence type="predicted"/>
<dbReference type="InterPro" id="IPR039421">
    <property type="entry name" value="Type_1_exporter"/>
</dbReference>
<keyword evidence="11" id="KW-1185">Reference proteome</keyword>
<name>A0ABN8BLS9_9LACO</name>
<dbReference type="EMBL" id="CAKKNS010000003">
    <property type="protein sequence ID" value="CAH0416700.1"/>
    <property type="molecule type" value="Genomic_DNA"/>
</dbReference>
<evidence type="ECO:0000259" key="9">
    <source>
        <dbReference type="PROSITE" id="PS50929"/>
    </source>
</evidence>
<evidence type="ECO:0000259" key="8">
    <source>
        <dbReference type="PROSITE" id="PS50893"/>
    </source>
</evidence>
<dbReference type="InterPro" id="IPR003593">
    <property type="entry name" value="AAA+_ATPase"/>
</dbReference>
<feature type="transmembrane region" description="Helical" evidence="7">
    <location>
        <begin position="41"/>
        <end position="59"/>
    </location>
</feature>